<sequence>MPRTSKPSSSDRPRWHWIITITWGVRDVETVTATGTVAPLPGKTRQEMFDFLYDRTVRQANAQEAFVLFFSLEPDALRHGAEQRL</sequence>
<gene>
    <name evidence="1" type="ORF">M4V62_08070</name>
</gene>
<name>A0ABY4PNT2_9ACTN</name>
<proteinExistence type="predicted"/>
<accession>A0ABY4PNT2</accession>
<evidence type="ECO:0000313" key="1">
    <source>
        <dbReference type="EMBL" id="UQT55055.1"/>
    </source>
</evidence>
<protein>
    <submittedName>
        <fullName evidence="1">Uncharacterized protein</fullName>
    </submittedName>
</protein>
<organism evidence="1 2">
    <name type="scientific">Streptomyces durmitorensis</name>
    <dbReference type="NCBI Taxonomy" id="319947"/>
    <lineage>
        <taxon>Bacteria</taxon>
        <taxon>Bacillati</taxon>
        <taxon>Actinomycetota</taxon>
        <taxon>Actinomycetes</taxon>
        <taxon>Kitasatosporales</taxon>
        <taxon>Streptomycetaceae</taxon>
        <taxon>Streptomyces</taxon>
    </lineage>
</organism>
<evidence type="ECO:0000313" key="2">
    <source>
        <dbReference type="Proteomes" id="UP000829992"/>
    </source>
</evidence>
<dbReference type="RefSeq" id="WP_249586546.1">
    <property type="nucleotide sequence ID" value="NZ_BAAAQL010000008.1"/>
</dbReference>
<dbReference type="EMBL" id="CP097289">
    <property type="protein sequence ID" value="UQT55055.1"/>
    <property type="molecule type" value="Genomic_DNA"/>
</dbReference>
<dbReference type="Proteomes" id="UP000829992">
    <property type="component" value="Chromosome"/>
</dbReference>
<reference evidence="1 2" key="1">
    <citation type="submission" date="2022-05" db="EMBL/GenBank/DDBJ databases">
        <authorList>
            <person name="Zhou X."/>
            <person name="Li K."/>
            <person name="Man Y."/>
        </authorList>
    </citation>
    <scope>NUCLEOTIDE SEQUENCE [LARGE SCALE GENOMIC DNA]</scope>
    <source>
        <strain evidence="1 2">MS405</strain>
    </source>
</reference>
<keyword evidence="2" id="KW-1185">Reference proteome</keyword>